<feature type="chain" id="PRO_5016616230" evidence="2">
    <location>
        <begin position="26"/>
        <end position="374"/>
    </location>
</feature>
<feature type="signal peptide" evidence="2">
    <location>
        <begin position="1"/>
        <end position="25"/>
    </location>
</feature>
<feature type="domain" description="ABC transporter substrate-binding protein PnrA-like" evidence="3">
    <location>
        <begin position="45"/>
        <end position="326"/>
    </location>
</feature>
<keyword evidence="1 2" id="KW-0732">Signal</keyword>
<dbReference type="PANTHER" id="PTHR43208:SF1">
    <property type="entry name" value="ABC TRANSPORTER SUBSTRATE-BINDING PROTEIN"/>
    <property type="match status" value="1"/>
</dbReference>
<dbReference type="InterPro" id="IPR028082">
    <property type="entry name" value="Peripla_BP_I"/>
</dbReference>
<reference evidence="4 5" key="1">
    <citation type="submission" date="2016-08" db="EMBL/GenBank/DDBJ databases">
        <title>Complete Genome Sequence Of The Indigo Reducing Clostridium isatidis DSM15098.</title>
        <authorList>
            <person name="Little G.T."/>
            <person name="Minton N.P."/>
        </authorList>
    </citation>
    <scope>NUCLEOTIDE SEQUENCE [LARGE SCALE GENOMIC DNA]</scope>
    <source>
        <strain evidence="4 5">DSM 15098</strain>
    </source>
</reference>
<dbReference type="Gene3D" id="3.40.50.2300">
    <property type="match status" value="2"/>
</dbReference>
<keyword evidence="5" id="KW-1185">Reference proteome</keyword>
<dbReference type="KEGG" id="cia:BEN51_12080"/>
<dbReference type="SUPFAM" id="SSF53822">
    <property type="entry name" value="Periplasmic binding protein-like I"/>
    <property type="match status" value="1"/>
</dbReference>
<evidence type="ECO:0000259" key="3">
    <source>
        <dbReference type="Pfam" id="PF02608"/>
    </source>
</evidence>
<name>A0A343JF60_9CLOT</name>
<evidence type="ECO:0000256" key="2">
    <source>
        <dbReference type="SAM" id="SignalP"/>
    </source>
</evidence>
<evidence type="ECO:0000313" key="5">
    <source>
        <dbReference type="Proteomes" id="UP000264883"/>
    </source>
</evidence>
<dbReference type="Proteomes" id="UP000264883">
    <property type="component" value="Chromosome"/>
</dbReference>
<dbReference type="EMBL" id="CP016786">
    <property type="protein sequence ID" value="ASW44168.1"/>
    <property type="molecule type" value="Genomic_DNA"/>
</dbReference>
<dbReference type="AlphaFoldDB" id="A0A343JF60"/>
<gene>
    <name evidence="4" type="ORF">BEN51_12080</name>
</gene>
<dbReference type="InterPro" id="IPR003760">
    <property type="entry name" value="PnrA-like"/>
</dbReference>
<evidence type="ECO:0000256" key="1">
    <source>
        <dbReference type="ARBA" id="ARBA00022729"/>
    </source>
</evidence>
<dbReference type="PROSITE" id="PS51257">
    <property type="entry name" value="PROKAR_LIPOPROTEIN"/>
    <property type="match status" value="1"/>
</dbReference>
<dbReference type="CDD" id="cd19963">
    <property type="entry name" value="PBP1_BMP-like"/>
    <property type="match status" value="1"/>
</dbReference>
<accession>A0A343JF60</accession>
<dbReference type="InterPro" id="IPR052910">
    <property type="entry name" value="ABC-Purine-Binding"/>
</dbReference>
<sequence>MNKKLTVLLSSVLTAALLLTGCAGASNEKQTGGTTGTEANSEELKVGFVYVGPITDQGYVYAHDLGRQAVEKELGVETIYKENVKEDKAEVRAAIDNLIQQGANVIFTTSFGFMDATEEAAKDYPEVKFLHCSGYKSNGSNFVNYFGKMEEPRYLAGIAAGLKSKTNKIGFVGAFPIPEVIRAVDAFTLGVQSVNPDAVVKVTWTNTWYDPAKEKEAAKALIDEGVDVLAQHQNSAATQQAAEEAGIYSIGYNLSMKEYAPNAYMTGAVWNWGAYYVEAVRQIKEGTWKAENYLGGLKDGVVQLDELNANVPDEAKALIDEAKAKIEAGELNIFAGPIKDQTGAIKVKEGQVLTDEEMIQIDYLIEGVEGVIEQ</sequence>
<dbReference type="PANTHER" id="PTHR43208">
    <property type="entry name" value="ABC TRANSPORTER SUBSTRATE-BINDING PROTEIN"/>
    <property type="match status" value="1"/>
</dbReference>
<dbReference type="RefSeq" id="WP_119866292.1">
    <property type="nucleotide sequence ID" value="NZ_CP016786.1"/>
</dbReference>
<dbReference type="OrthoDB" id="9769871at2"/>
<dbReference type="GO" id="GO:0005886">
    <property type="term" value="C:plasma membrane"/>
    <property type="evidence" value="ECO:0007669"/>
    <property type="project" value="InterPro"/>
</dbReference>
<organism evidence="4 5">
    <name type="scientific">Clostridium isatidis</name>
    <dbReference type="NCBI Taxonomy" id="182773"/>
    <lineage>
        <taxon>Bacteria</taxon>
        <taxon>Bacillati</taxon>
        <taxon>Bacillota</taxon>
        <taxon>Clostridia</taxon>
        <taxon>Eubacteriales</taxon>
        <taxon>Clostridiaceae</taxon>
        <taxon>Clostridium</taxon>
    </lineage>
</organism>
<dbReference type="Pfam" id="PF02608">
    <property type="entry name" value="Bmp"/>
    <property type="match status" value="1"/>
</dbReference>
<protein>
    <submittedName>
        <fullName evidence="4">BMP family ABC transporter substrate-binding protein</fullName>
    </submittedName>
</protein>
<proteinExistence type="predicted"/>
<evidence type="ECO:0000313" key="4">
    <source>
        <dbReference type="EMBL" id="ASW44168.1"/>
    </source>
</evidence>